<feature type="region of interest" description="Disordered" evidence="12">
    <location>
        <begin position="329"/>
        <end position="349"/>
    </location>
</feature>
<sequence length="349" mass="39314">MAVIIEAAPSHPLELPEPSIKDELDPLGARLGVAMRWEFLNRFHVDAQIGTVWLGLWGTLSVATFIVGLAVEILGGLQQVNDNFADYIRYFANIQVLPPDNGLAFPNSWAHGGYWMAVMTFWAASVGFWGLRCWERLMRFQWRPYLFFAFVSAISLTTSIWVIRPLIMGSWAEAPGFGLNVDLDWAQNISVLWGNFYYNPWHQLSIFFLLGSTMLWGMHGGTILATSSEGSHHEDSEIKDMHSGSHKSMLFWRWTMGFNANPKTIHDWIWWFATMTTLAGAIGVITTGWVTNDWYVWAVDHGTVQQYGPITRSAINGRPGEQPLVIQPGLPVPGYPKTTPLNETSVQKP</sequence>
<dbReference type="InterPro" id="IPR000484">
    <property type="entry name" value="Photo_RC_L/M"/>
</dbReference>
<dbReference type="GO" id="GO:0016020">
    <property type="term" value="C:membrane"/>
    <property type="evidence" value="ECO:0007669"/>
    <property type="project" value="UniProtKB-SubCell"/>
</dbReference>
<keyword evidence="10 13" id="KW-0472">Membrane</keyword>
<dbReference type="GO" id="GO:0016168">
    <property type="term" value="F:chlorophyll binding"/>
    <property type="evidence" value="ECO:0007669"/>
    <property type="project" value="UniProtKB-KW"/>
</dbReference>
<evidence type="ECO:0000256" key="11">
    <source>
        <dbReference type="RuleBase" id="RU004331"/>
    </source>
</evidence>
<evidence type="ECO:0000313" key="15">
    <source>
        <dbReference type="Proteomes" id="UP001317532"/>
    </source>
</evidence>
<evidence type="ECO:0000256" key="3">
    <source>
        <dbReference type="ARBA" id="ARBA00022494"/>
    </source>
</evidence>
<evidence type="ECO:0000256" key="10">
    <source>
        <dbReference type="ARBA" id="ARBA00023136"/>
    </source>
</evidence>
<evidence type="ECO:0000256" key="1">
    <source>
        <dbReference type="ARBA" id="ARBA00004141"/>
    </source>
</evidence>
<protein>
    <submittedName>
        <fullName evidence="14">Reaction center protein M chain</fullName>
    </submittedName>
</protein>
<keyword evidence="15" id="KW-1185">Reference proteome</keyword>
<keyword evidence="4" id="KW-0602">Photosynthesis</keyword>
<comment type="subcellular location">
    <subcellularLocation>
        <location evidence="1">Membrane</location>
        <topology evidence="1">Multi-pass membrane protein</topology>
    </subcellularLocation>
</comment>
<reference evidence="14 15" key="1">
    <citation type="journal article" date="2022" name="ISME Commun">
        <title>Vulcanimicrobium alpinus gen. nov. sp. nov., the first cultivated representative of the candidate phylum 'Eremiobacterota', is a metabolically versatile aerobic anoxygenic phototroph.</title>
        <authorList>
            <person name="Yabe S."/>
            <person name="Muto K."/>
            <person name="Abe K."/>
            <person name="Yokota A."/>
            <person name="Staudigel H."/>
            <person name="Tebo B.M."/>
        </authorList>
    </citation>
    <scope>NUCLEOTIDE SEQUENCE [LARGE SCALE GENOMIC DNA]</scope>
    <source>
        <strain evidence="14 15">WC8-2</strain>
    </source>
</reference>
<name>A0AAN2CAV8_UNVUL</name>
<evidence type="ECO:0000256" key="9">
    <source>
        <dbReference type="ARBA" id="ARBA00022991"/>
    </source>
</evidence>
<dbReference type="KEGG" id="vab:WPS_26240"/>
<keyword evidence="6" id="KW-0479">Metal-binding</keyword>
<feature type="compositionally biased region" description="Polar residues" evidence="12">
    <location>
        <begin position="339"/>
        <end position="349"/>
    </location>
</feature>
<proteinExistence type="inferred from homology"/>
<keyword evidence="9" id="KW-0157">Chromophore</keyword>
<feature type="transmembrane region" description="Helical" evidence="13">
    <location>
        <begin position="113"/>
        <end position="133"/>
    </location>
</feature>
<evidence type="ECO:0000256" key="13">
    <source>
        <dbReference type="SAM" id="Phobius"/>
    </source>
</evidence>
<dbReference type="EMBL" id="AP025523">
    <property type="protein sequence ID" value="BDE07348.1"/>
    <property type="molecule type" value="Genomic_DNA"/>
</dbReference>
<keyword evidence="8 13" id="KW-1133">Transmembrane helix</keyword>
<evidence type="ECO:0000256" key="12">
    <source>
        <dbReference type="SAM" id="MobiDB-lite"/>
    </source>
</evidence>
<dbReference type="InterPro" id="IPR036854">
    <property type="entry name" value="Photo_II_D1/D2_sf"/>
</dbReference>
<dbReference type="GO" id="GO:0009772">
    <property type="term" value="P:photosynthetic electron transport in photosystem II"/>
    <property type="evidence" value="ECO:0007669"/>
    <property type="project" value="InterPro"/>
</dbReference>
<dbReference type="PROSITE" id="PS00244">
    <property type="entry name" value="REACTION_CENTER"/>
    <property type="match status" value="1"/>
</dbReference>
<evidence type="ECO:0000256" key="5">
    <source>
        <dbReference type="ARBA" id="ARBA00022692"/>
    </source>
</evidence>
<dbReference type="Proteomes" id="UP001317532">
    <property type="component" value="Chromosome"/>
</dbReference>
<feature type="transmembrane region" description="Helical" evidence="13">
    <location>
        <begin position="268"/>
        <end position="290"/>
    </location>
</feature>
<evidence type="ECO:0000256" key="6">
    <source>
        <dbReference type="ARBA" id="ARBA00022723"/>
    </source>
</evidence>
<dbReference type="AlphaFoldDB" id="A0AAN2CAV8"/>
<feature type="transmembrane region" description="Helical" evidence="13">
    <location>
        <begin position="201"/>
        <end position="218"/>
    </location>
</feature>
<dbReference type="Gene3D" id="1.20.85.10">
    <property type="entry name" value="Photosystem II protein D1-like"/>
    <property type="match status" value="2"/>
</dbReference>
<dbReference type="SUPFAM" id="SSF81483">
    <property type="entry name" value="Bacterial photosystem II reaction centre, L and M subunits"/>
    <property type="match status" value="1"/>
</dbReference>
<dbReference type="RefSeq" id="WP_317994946.1">
    <property type="nucleotide sequence ID" value="NZ_AP025523.1"/>
</dbReference>
<evidence type="ECO:0000256" key="8">
    <source>
        <dbReference type="ARBA" id="ARBA00022989"/>
    </source>
</evidence>
<accession>A0AAN2CAV8</accession>
<organism evidence="14 15">
    <name type="scientific">Vulcanimicrobium alpinum</name>
    <dbReference type="NCBI Taxonomy" id="3016050"/>
    <lineage>
        <taxon>Bacteria</taxon>
        <taxon>Bacillati</taxon>
        <taxon>Vulcanimicrobiota</taxon>
        <taxon>Vulcanimicrobiia</taxon>
        <taxon>Vulcanimicrobiales</taxon>
        <taxon>Vulcanimicrobiaceae</taxon>
        <taxon>Vulcanimicrobium</taxon>
    </lineage>
</organism>
<keyword evidence="3" id="KW-0148">Chlorophyll</keyword>
<dbReference type="Pfam" id="PF00124">
    <property type="entry name" value="Photo_RC"/>
    <property type="match status" value="1"/>
</dbReference>
<evidence type="ECO:0000256" key="4">
    <source>
        <dbReference type="ARBA" id="ARBA00022531"/>
    </source>
</evidence>
<keyword evidence="5 13" id="KW-0812">Transmembrane</keyword>
<dbReference type="InterPro" id="IPR055265">
    <property type="entry name" value="Photo_RC_L/M_CS"/>
</dbReference>
<evidence type="ECO:0000256" key="2">
    <source>
        <dbReference type="ARBA" id="ARBA00008204"/>
    </source>
</evidence>
<feature type="transmembrane region" description="Helical" evidence="13">
    <location>
        <begin position="145"/>
        <end position="163"/>
    </location>
</feature>
<evidence type="ECO:0000256" key="7">
    <source>
        <dbReference type="ARBA" id="ARBA00022842"/>
    </source>
</evidence>
<comment type="similarity">
    <text evidence="2 11">Belongs to the reaction center PufL/M/PsbA/D family.</text>
</comment>
<dbReference type="GO" id="GO:0046872">
    <property type="term" value="F:metal ion binding"/>
    <property type="evidence" value="ECO:0007669"/>
    <property type="project" value="UniProtKB-KW"/>
</dbReference>
<dbReference type="PRINTS" id="PR00256">
    <property type="entry name" value="REACTNCENTRE"/>
</dbReference>
<gene>
    <name evidence="14" type="primary">pufM</name>
    <name evidence="14" type="ORF">WPS_26240</name>
</gene>
<evidence type="ECO:0000313" key="14">
    <source>
        <dbReference type="EMBL" id="BDE07348.1"/>
    </source>
</evidence>
<feature type="transmembrane region" description="Helical" evidence="13">
    <location>
        <begin position="52"/>
        <end position="74"/>
    </location>
</feature>
<keyword evidence="7" id="KW-0460">Magnesium</keyword>